<keyword evidence="7" id="KW-0472">Membrane</keyword>
<dbReference type="Pfam" id="PF03734">
    <property type="entry name" value="YkuD"/>
    <property type="match status" value="1"/>
</dbReference>
<organism evidence="9 10">
    <name type="scientific">Candidatus Woesebacteria bacterium GW2011_GWB1_38_8</name>
    <dbReference type="NCBI Taxonomy" id="1618570"/>
    <lineage>
        <taxon>Bacteria</taxon>
        <taxon>Candidatus Woeseibacteriota</taxon>
    </lineage>
</organism>
<dbReference type="InterPro" id="IPR050979">
    <property type="entry name" value="LD-transpeptidase"/>
</dbReference>
<keyword evidence="7" id="KW-1133">Transmembrane helix</keyword>
<name>A0A0G0L0V8_9BACT</name>
<comment type="caution">
    <text evidence="9">The sequence shown here is derived from an EMBL/GenBank/DDBJ whole genome shotgun (WGS) entry which is preliminary data.</text>
</comment>
<dbReference type="EMBL" id="LBVL01000016">
    <property type="protein sequence ID" value="KKQ84602.1"/>
    <property type="molecule type" value="Genomic_DNA"/>
</dbReference>
<dbReference type="UniPathway" id="UPA00219"/>
<accession>A0A0G0L0V8</accession>
<dbReference type="Proteomes" id="UP000034081">
    <property type="component" value="Unassembled WGS sequence"/>
</dbReference>
<keyword evidence="4 6" id="KW-0573">Peptidoglycan synthesis</keyword>
<protein>
    <submittedName>
        <fullName evidence="9">ErfK/YbiS/YcfS/YnhG family protein</fullName>
    </submittedName>
</protein>
<reference evidence="9 10" key="1">
    <citation type="journal article" date="2015" name="Nature">
        <title>rRNA introns, odd ribosomes, and small enigmatic genomes across a large radiation of phyla.</title>
        <authorList>
            <person name="Brown C.T."/>
            <person name="Hug L.A."/>
            <person name="Thomas B.C."/>
            <person name="Sharon I."/>
            <person name="Castelle C.J."/>
            <person name="Singh A."/>
            <person name="Wilkins M.J."/>
            <person name="Williams K.H."/>
            <person name="Banfield J.F."/>
        </authorList>
    </citation>
    <scope>NUCLEOTIDE SEQUENCE [LARGE SCALE GENOMIC DNA]</scope>
</reference>
<dbReference type="CDD" id="cd16913">
    <property type="entry name" value="YkuD_like"/>
    <property type="match status" value="1"/>
</dbReference>
<evidence type="ECO:0000313" key="10">
    <source>
        <dbReference type="Proteomes" id="UP000034081"/>
    </source>
</evidence>
<dbReference type="InterPro" id="IPR038063">
    <property type="entry name" value="Transpep_catalytic_dom"/>
</dbReference>
<dbReference type="Gene3D" id="2.40.440.10">
    <property type="entry name" value="L,D-transpeptidase catalytic domain-like"/>
    <property type="match status" value="1"/>
</dbReference>
<sequence length="218" mass="24865">MKKEPLIFLASSVIIITLVFIFSLRSTPKEKEPPELLSCATNDFSGNLLPDERQAYFEGREIEVPYLAYKPEVKNVLGVSNENRWIEVDLSEQKLKAWEGSTLFLETPVSTGLKWTPTPVGEYRIWIKLRATKMSGGTGRNYYYLPNVPYVMYFYKGYGLHGTYWHNDFGTPRSHGCVNLPTPIAEKLFYWISPVLTEGKSSVRSTTENGGTRIVIHE</sequence>
<evidence type="ECO:0000256" key="6">
    <source>
        <dbReference type="PROSITE-ProRule" id="PRU01373"/>
    </source>
</evidence>
<dbReference type="GO" id="GO:0008360">
    <property type="term" value="P:regulation of cell shape"/>
    <property type="evidence" value="ECO:0007669"/>
    <property type="project" value="UniProtKB-UniRule"/>
</dbReference>
<evidence type="ECO:0000256" key="4">
    <source>
        <dbReference type="ARBA" id="ARBA00022984"/>
    </source>
</evidence>
<evidence type="ECO:0000256" key="1">
    <source>
        <dbReference type="ARBA" id="ARBA00004752"/>
    </source>
</evidence>
<feature type="transmembrane region" description="Helical" evidence="7">
    <location>
        <begin position="6"/>
        <end position="24"/>
    </location>
</feature>
<dbReference type="PANTHER" id="PTHR30582">
    <property type="entry name" value="L,D-TRANSPEPTIDASE"/>
    <property type="match status" value="1"/>
</dbReference>
<evidence type="ECO:0000256" key="2">
    <source>
        <dbReference type="ARBA" id="ARBA00022679"/>
    </source>
</evidence>
<dbReference type="PANTHER" id="PTHR30582:SF2">
    <property type="entry name" value="L,D-TRANSPEPTIDASE YCIB-RELATED"/>
    <property type="match status" value="1"/>
</dbReference>
<dbReference type="AlphaFoldDB" id="A0A0G0L0V8"/>
<keyword evidence="7" id="KW-0812">Transmembrane</keyword>
<evidence type="ECO:0000256" key="3">
    <source>
        <dbReference type="ARBA" id="ARBA00022960"/>
    </source>
</evidence>
<dbReference type="PROSITE" id="PS52029">
    <property type="entry name" value="LD_TPASE"/>
    <property type="match status" value="1"/>
</dbReference>
<feature type="domain" description="L,D-TPase catalytic" evidence="8">
    <location>
        <begin position="84"/>
        <end position="217"/>
    </location>
</feature>
<comment type="pathway">
    <text evidence="1 6">Cell wall biogenesis; peptidoglycan biosynthesis.</text>
</comment>
<evidence type="ECO:0000313" key="9">
    <source>
        <dbReference type="EMBL" id="KKQ84602.1"/>
    </source>
</evidence>
<feature type="active site" description="Nucleophile" evidence="6">
    <location>
        <position position="177"/>
    </location>
</feature>
<feature type="active site" description="Proton donor/acceptor" evidence="6">
    <location>
        <position position="161"/>
    </location>
</feature>
<dbReference type="GO" id="GO:0005576">
    <property type="term" value="C:extracellular region"/>
    <property type="evidence" value="ECO:0007669"/>
    <property type="project" value="TreeGrafter"/>
</dbReference>
<dbReference type="GO" id="GO:0071972">
    <property type="term" value="F:peptidoglycan L,D-transpeptidase activity"/>
    <property type="evidence" value="ECO:0007669"/>
    <property type="project" value="TreeGrafter"/>
</dbReference>
<gene>
    <name evidence="9" type="ORF">UT08_C0016G0016</name>
</gene>
<proteinExistence type="predicted"/>
<dbReference type="GO" id="GO:0071555">
    <property type="term" value="P:cell wall organization"/>
    <property type="evidence" value="ECO:0007669"/>
    <property type="project" value="UniProtKB-UniRule"/>
</dbReference>
<keyword evidence="3 6" id="KW-0133">Cell shape</keyword>
<keyword evidence="2" id="KW-0808">Transferase</keyword>
<dbReference type="GO" id="GO:0018104">
    <property type="term" value="P:peptidoglycan-protein cross-linking"/>
    <property type="evidence" value="ECO:0007669"/>
    <property type="project" value="TreeGrafter"/>
</dbReference>
<dbReference type="GO" id="GO:0016740">
    <property type="term" value="F:transferase activity"/>
    <property type="evidence" value="ECO:0007669"/>
    <property type="project" value="UniProtKB-KW"/>
</dbReference>
<dbReference type="SUPFAM" id="SSF141523">
    <property type="entry name" value="L,D-transpeptidase catalytic domain-like"/>
    <property type="match status" value="1"/>
</dbReference>
<evidence type="ECO:0000256" key="5">
    <source>
        <dbReference type="ARBA" id="ARBA00023316"/>
    </source>
</evidence>
<evidence type="ECO:0000256" key="7">
    <source>
        <dbReference type="SAM" id="Phobius"/>
    </source>
</evidence>
<evidence type="ECO:0000259" key="8">
    <source>
        <dbReference type="PROSITE" id="PS52029"/>
    </source>
</evidence>
<dbReference type="STRING" id="1618570.UT08_C0016G0016"/>
<dbReference type="InterPro" id="IPR005490">
    <property type="entry name" value="LD_TPept_cat_dom"/>
</dbReference>
<keyword evidence="5 6" id="KW-0961">Cell wall biogenesis/degradation</keyword>